<dbReference type="SUPFAM" id="SSF49452">
    <property type="entry name" value="Starch-binding domain-like"/>
    <property type="match status" value="1"/>
</dbReference>
<evidence type="ECO:0000313" key="4">
    <source>
        <dbReference type="Proteomes" id="UP000229307"/>
    </source>
</evidence>
<dbReference type="InterPro" id="IPR011635">
    <property type="entry name" value="CARDB"/>
</dbReference>
<evidence type="ECO:0000259" key="2">
    <source>
        <dbReference type="Pfam" id="PF07705"/>
    </source>
</evidence>
<dbReference type="InterPro" id="IPR013784">
    <property type="entry name" value="Carb-bd-like_fold"/>
</dbReference>
<feature type="domain" description="CARDB" evidence="2">
    <location>
        <begin position="261"/>
        <end position="349"/>
    </location>
</feature>
<feature type="chain" id="PRO_5014908854" description="CARDB domain-containing protein" evidence="1">
    <location>
        <begin position="27"/>
        <end position="517"/>
    </location>
</feature>
<accession>A0A2M7SE46</accession>
<dbReference type="AlphaFoldDB" id="A0A2M7SE46"/>
<dbReference type="InterPro" id="IPR013783">
    <property type="entry name" value="Ig-like_fold"/>
</dbReference>
<dbReference type="Gene3D" id="2.60.40.10">
    <property type="entry name" value="Immunoglobulins"/>
    <property type="match status" value="1"/>
</dbReference>
<evidence type="ECO:0000256" key="1">
    <source>
        <dbReference type="SAM" id="SignalP"/>
    </source>
</evidence>
<sequence>MKDTKKMLFWVLMAMLIALGTAGQCAITQMAVQTIDGFGKPTASFSEGGQIGLGISFYNNNANVGRVYFEFYIYEPSDTQKQHPVFTHLGNSAPGGAGNKSSSLKVPVNLFYTKPGFYIFQGVAKADTETVTDYRRFRILPGVIDLFYPPNAMKDVADNPLVFRWYSSGADKYRILFDDNSGFMNPIWSTETDQASVEYPAFPADPRQKLSSGIVYWWKVEGLDAFGNKILDSRAPFSFTLKEAIASDVLVERIGMLIDSEKEEIFIFADVKNAGGKAEYNIPLSVYFNGEQVGSAKTIDVIQVNETKRVTFDCSSKAMQLLGAKEAINVVISGMINFADDSQKNNLLTAALKIELEKAKIIGRITDSESPPMGVEGVSVFYSGPVSGEVKTNNGGHYKIENLPLGEYTIRTVKEGFEVPSSLLIRLEKRKACTGNNVVLVKLGEEAVLLIADPSYSPADPYLGESITVQVRIKDSKGIDKVEILYQLPGEEGARTIEMNRVSGDQKEGVYEATIKQ</sequence>
<protein>
    <recommendedName>
        <fullName evidence="2">CARDB domain-containing protein</fullName>
    </recommendedName>
</protein>
<evidence type="ECO:0000313" key="3">
    <source>
        <dbReference type="EMBL" id="PIZ17805.1"/>
    </source>
</evidence>
<dbReference type="Proteomes" id="UP000229307">
    <property type="component" value="Unassembled WGS sequence"/>
</dbReference>
<reference evidence="4" key="1">
    <citation type="submission" date="2017-09" db="EMBL/GenBank/DDBJ databases">
        <title>Depth-based differentiation of microbial function through sediment-hosted aquifers and enrichment of novel symbionts in the deep terrestrial subsurface.</title>
        <authorList>
            <person name="Probst A.J."/>
            <person name="Ladd B."/>
            <person name="Jarett J.K."/>
            <person name="Geller-Mcgrath D.E."/>
            <person name="Sieber C.M.K."/>
            <person name="Emerson J.B."/>
            <person name="Anantharaman K."/>
            <person name="Thomas B.C."/>
            <person name="Malmstrom R."/>
            <person name="Stieglmeier M."/>
            <person name="Klingl A."/>
            <person name="Woyke T."/>
            <person name="Ryan C.M."/>
            <person name="Banfield J.F."/>
        </authorList>
    </citation>
    <scope>NUCLEOTIDE SEQUENCE [LARGE SCALE GENOMIC DNA]</scope>
</reference>
<keyword evidence="1" id="KW-0732">Signal</keyword>
<comment type="caution">
    <text evidence="3">The sequence shown here is derived from an EMBL/GenBank/DDBJ whole genome shotgun (WGS) entry which is preliminary data.</text>
</comment>
<dbReference type="Pfam" id="PF07705">
    <property type="entry name" value="CARDB"/>
    <property type="match status" value="1"/>
</dbReference>
<organism evidence="3 4">
    <name type="scientific">Candidatus Desantisbacteria bacterium CG_4_10_14_0_8_um_filter_48_22</name>
    <dbReference type="NCBI Taxonomy" id="1974543"/>
    <lineage>
        <taxon>Bacteria</taxon>
        <taxon>Candidatus Desantisiibacteriota</taxon>
    </lineage>
</organism>
<proteinExistence type="predicted"/>
<dbReference type="EMBL" id="PFMR01000084">
    <property type="protein sequence ID" value="PIZ17805.1"/>
    <property type="molecule type" value="Genomic_DNA"/>
</dbReference>
<feature type="signal peptide" evidence="1">
    <location>
        <begin position="1"/>
        <end position="26"/>
    </location>
</feature>
<dbReference type="Gene3D" id="2.60.40.1120">
    <property type="entry name" value="Carboxypeptidase-like, regulatory domain"/>
    <property type="match status" value="1"/>
</dbReference>
<gene>
    <name evidence="3" type="ORF">COY52_02670</name>
</gene>
<name>A0A2M7SE46_9BACT</name>
<dbReference type="GO" id="GO:0030246">
    <property type="term" value="F:carbohydrate binding"/>
    <property type="evidence" value="ECO:0007669"/>
    <property type="project" value="InterPro"/>
</dbReference>